<dbReference type="EMBL" id="JANUHB010000001">
    <property type="protein sequence ID" value="MCS0806734.1"/>
    <property type="molecule type" value="Genomic_DNA"/>
</dbReference>
<keyword evidence="2" id="KW-1185">Reference proteome</keyword>
<reference evidence="1 2" key="1">
    <citation type="submission" date="2022-08" db="EMBL/GenBank/DDBJ databases">
        <title>Reclassification of Massilia species as members of the genera Telluria, Duganella, Pseudoduganella, Mokoshia gen. nov. and Zemynaea gen. nov. using orthogonal and non-orthogonal genome-based approaches.</title>
        <authorList>
            <person name="Bowman J.P."/>
        </authorList>
    </citation>
    <scope>NUCLEOTIDE SEQUENCE [LARGE SCALE GENOMIC DNA]</scope>
    <source>
        <strain evidence="1 2">JCM 31605</strain>
    </source>
</reference>
<gene>
    <name evidence="1" type="ORF">NX774_02185</name>
</gene>
<organism evidence="1 2">
    <name type="scientific">Massilia agilis</name>
    <dbReference type="NCBI Taxonomy" id="1811226"/>
    <lineage>
        <taxon>Bacteria</taxon>
        <taxon>Pseudomonadati</taxon>
        <taxon>Pseudomonadota</taxon>
        <taxon>Betaproteobacteria</taxon>
        <taxon>Burkholderiales</taxon>
        <taxon>Oxalobacteraceae</taxon>
        <taxon>Telluria group</taxon>
        <taxon>Massilia</taxon>
    </lineage>
</organism>
<dbReference type="Proteomes" id="UP001206126">
    <property type="component" value="Unassembled WGS sequence"/>
</dbReference>
<proteinExistence type="predicted"/>
<dbReference type="RefSeq" id="WP_258820511.1">
    <property type="nucleotide sequence ID" value="NZ_JANUHB010000001.1"/>
</dbReference>
<evidence type="ECO:0000313" key="2">
    <source>
        <dbReference type="Proteomes" id="UP001206126"/>
    </source>
</evidence>
<protein>
    <recommendedName>
        <fullName evidence="3">DUF2147 domain-containing protein</fullName>
    </recommendedName>
</protein>
<evidence type="ECO:0008006" key="3">
    <source>
        <dbReference type="Google" id="ProtNLM"/>
    </source>
</evidence>
<name>A0ABT2D7E2_9BURK</name>
<accession>A0ABT2D7E2</accession>
<evidence type="ECO:0000313" key="1">
    <source>
        <dbReference type="EMBL" id="MCS0806734.1"/>
    </source>
</evidence>
<sequence>MATAIGLAASAPSYAGQAGHEIIGNWKFTSVLDGVDIAQMDEKQAQHLLGRVMTIRKDGIRFGDERCGADDFEVKRVEPNLYLDSEARISAAKLYLPNPVTVVDTGCTQVFIKKPNKVVIFWNGFFFDAVRVPDSPGSKHR</sequence>
<comment type="caution">
    <text evidence="1">The sequence shown here is derived from an EMBL/GenBank/DDBJ whole genome shotgun (WGS) entry which is preliminary data.</text>
</comment>